<dbReference type="Pfam" id="PF13581">
    <property type="entry name" value="HATPase_c_2"/>
    <property type="match status" value="1"/>
</dbReference>
<dbReference type="Proteomes" id="UP000243799">
    <property type="component" value="Unassembled WGS sequence"/>
</dbReference>
<dbReference type="EMBL" id="FOKG01000007">
    <property type="protein sequence ID" value="SFB26742.1"/>
    <property type="molecule type" value="Genomic_DNA"/>
</dbReference>
<accession>A0A1I0ZN08</accession>
<keyword evidence="4" id="KW-0418">Kinase</keyword>
<evidence type="ECO:0000259" key="3">
    <source>
        <dbReference type="Pfam" id="PF14417"/>
    </source>
</evidence>
<dbReference type="RefSeq" id="WP_091673442.1">
    <property type="nucleotide sequence ID" value="NZ_FOKG01000007.1"/>
</dbReference>
<dbReference type="OrthoDB" id="4088450at2"/>
<gene>
    <name evidence="4" type="ORF">SAMN05216266_107118</name>
</gene>
<dbReference type="NCBIfam" id="NF041045">
    <property type="entry name" value="RsbA_anti_sig"/>
    <property type="match status" value="1"/>
</dbReference>
<dbReference type="CDD" id="cd16936">
    <property type="entry name" value="HATPase_RsbW-like"/>
    <property type="match status" value="1"/>
</dbReference>
<keyword evidence="1" id="KW-0723">Serine/threonine-protein kinase</keyword>
<organism evidence="4 5">
    <name type="scientific">Amycolatopsis marina</name>
    <dbReference type="NCBI Taxonomy" id="490629"/>
    <lineage>
        <taxon>Bacteria</taxon>
        <taxon>Bacillati</taxon>
        <taxon>Actinomycetota</taxon>
        <taxon>Actinomycetes</taxon>
        <taxon>Pseudonocardiales</taxon>
        <taxon>Pseudonocardiaceae</taxon>
        <taxon>Amycolatopsis</taxon>
    </lineage>
</organism>
<dbReference type="PANTHER" id="PTHR35526:SF3">
    <property type="entry name" value="ANTI-SIGMA-F FACTOR RSBW"/>
    <property type="match status" value="1"/>
</dbReference>
<dbReference type="AlphaFoldDB" id="A0A1I0ZN08"/>
<evidence type="ECO:0000259" key="2">
    <source>
        <dbReference type="Pfam" id="PF13581"/>
    </source>
</evidence>
<evidence type="ECO:0000256" key="1">
    <source>
        <dbReference type="ARBA" id="ARBA00022527"/>
    </source>
</evidence>
<dbReference type="PANTHER" id="PTHR35526">
    <property type="entry name" value="ANTI-SIGMA-F FACTOR RSBW-RELATED"/>
    <property type="match status" value="1"/>
</dbReference>
<dbReference type="InterPro" id="IPR003594">
    <property type="entry name" value="HATPase_dom"/>
</dbReference>
<evidence type="ECO:0000313" key="4">
    <source>
        <dbReference type="EMBL" id="SFB26742.1"/>
    </source>
</evidence>
<feature type="domain" description="MEDS" evidence="3">
    <location>
        <begin position="13"/>
        <end position="155"/>
    </location>
</feature>
<dbReference type="InterPro" id="IPR050267">
    <property type="entry name" value="Anti-sigma-factor_SerPK"/>
</dbReference>
<dbReference type="STRING" id="490629.SAMN05216266_107118"/>
<sequence length="309" mass="32883">MTARNAETGTFSHPALFYRGRDEYLAGTVPFVLDGLAAGEPVAVAVPGGNLDLIKAELGTAAASVHLVNMEQAGLNPGRIIPGVLLAFANQHEGAVRVIGEPIWPGRSELEYPACAQHEALINRAFAGRSATVLCPYDTVGLAAEVVEDAEATHPELIRNDGSMTSASYDPDRIIKQYNFALDRPADAPSSAFDLSGLRDVRSFAVARGTELGVRDELLDDLALIVAELSANSVVHGGGTGALWIWREDDHVVCEVNDNGHLADPLAGRVPARPDQLGGRGLLMVNQIADLVRVYSEPGSTMVRAYLRV</sequence>
<dbReference type="SUPFAM" id="SSF55874">
    <property type="entry name" value="ATPase domain of HSP90 chaperone/DNA topoisomerase II/histidine kinase"/>
    <property type="match status" value="1"/>
</dbReference>
<feature type="domain" description="Histidine kinase/HSP90-like ATPase" evidence="2">
    <location>
        <begin position="195"/>
        <end position="305"/>
    </location>
</feature>
<dbReference type="InterPro" id="IPR025847">
    <property type="entry name" value="MEDS_domain"/>
</dbReference>
<dbReference type="InterPro" id="IPR047718">
    <property type="entry name" value="RsbA-like_anti_sig"/>
</dbReference>
<evidence type="ECO:0000313" key="5">
    <source>
        <dbReference type="Proteomes" id="UP000243799"/>
    </source>
</evidence>
<dbReference type="InterPro" id="IPR036890">
    <property type="entry name" value="HATPase_C_sf"/>
</dbReference>
<dbReference type="Pfam" id="PF14417">
    <property type="entry name" value="MEDS"/>
    <property type="match status" value="1"/>
</dbReference>
<protein>
    <submittedName>
        <fullName evidence="4">Anti-sigma regulatory factor (Ser/Thr protein kinase)</fullName>
    </submittedName>
</protein>
<dbReference type="Gene3D" id="3.30.565.10">
    <property type="entry name" value="Histidine kinase-like ATPase, C-terminal domain"/>
    <property type="match status" value="1"/>
</dbReference>
<keyword evidence="4" id="KW-0808">Transferase</keyword>
<proteinExistence type="predicted"/>
<reference evidence="5" key="1">
    <citation type="submission" date="2016-10" db="EMBL/GenBank/DDBJ databases">
        <authorList>
            <person name="Varghese N."/>
            <person name="Submissions S."/>
        </authorList>
    </citation>
    <scope>NUCLEOTIDE SEQUENCE [LARGE SCALE GENOMIC DNA]</scope>
    <source>
        <strain evidence="5">CGMCC 4.3568</strain>
    </source>
</reference>
<dbReference type="GO" id="GO:0004674">
    <property type="term" value="F:protein serine/threonine kinase activity"/>
    <property type="evidence" value="ECO:0007669"/>
    <property type="project" value="UniProtKB-KW"/>
</dbReference>
<name>A0A1I0ZN08_9PSEU</name>
<keyword evidence="5" id="KW-1185">Reference proteome</keyword>